<dbReference type="SUPFAM" id="SSF88723">
    <property type="entry name" value="PIN domain-like"/>
    <property type="match status" value="1"/>
</dbReference>
<sequence length="133" mass="15699">MKRLFVDTGAWYALVDKNDPDHKEALSFIKNNKIPLLTTNFIFDETITLLRSRLGWSVAKEFGQRLKDSRFVSLISVEDEDEEKAWEIFLKYKDKDFSYTDCTSFAVMKRLKIDFAFTFDSHFQTMKFNAMPL</sequence>
<dbReference type="PANTHER" id="PTHR42188:SF1">
    <property type="entry name" value="23S RRNA-SPECIFIC ENDONUCLEASE VAPC20"/>
    <property type="match status" value="1"/>
</dbReference>
<evidence type="ECO:0000313" key="2">
    <source>
        <dbReference type="EMBL" id="GER92358.1"/>
    </source>
</evidence>
<dbReference type="InterPro" id="IPR002716">
    <property type="entry name" value="PIN_dom"/>
</dbReference>
<dbReference type="EMBL" id="BLAB01000001">
    <property type="protein sequence ID" value="GER92358.1"/>
    <property type="molecule type" value="Genomic_DNA"/>
</dbReference>
<dbReference type="GO" id="GO:0004521">
    <property type="term" value="F:RNA endonuclease activity"/>
    <property type="evidence" value="ECO:0007669"/>
    <property type="project" value="InterPro"/>
</dbReference>
<comment type="caution">
    <text evidence="2">The sequence shown here is derived from an EMBL/GenBank/DDBJ whole genome shotgun (WGS) entry which is preliminary data.</text>
</comment>
<dbReference type="GO" id="GO:0016075">
    <property type="term" value="P:rRNA catabolic process"/>
    <property type="evidence" value="ECO:0007669"/>
    <property type="project" value="TreeGrafter"/>
</dbReference>
<dbReference type="AlphaFoldDB" id="A0A5J4KRM8"/>
<dbReference type="InterPro" id="IPR039018">
    <property type="entry name" value="VapC20-like"/>
</dbReference>
<reference evidence="2" key="1">
    <citation type="submission" date="2019-10" db="EMBL/GenBank/DDBJ databases">
        <title>Metagenomic sequencing of thiosulfate-disproportionating enrichment culture.</title>
        <authorList>
            <person name="Umezawa K."/>
            <person name="Kojima H."/>
            <person name="Fukui M."/>
        </authorList>
    </citation>
    <scope>NUCLEOTIDE SEQUENCE</scope>
    <source>
        <strain evidence="2">45J</strain>
    </source>
</reference>
<dbReference type="PANTHER" id="PTHR42188">
    <property type="entry name" value="23S RRNA-SPECIFIC ENDONUCLEASE VAPC20"/>
    <property type="match status" value="1"/>
</dbReference>
<protein>
    <submittedName>
        <fullName evidence="2">PIN domain-containing protein</fullName>
    </submittedName>
</protein>
<accession>A0A5J4KRM8</accession>
<dbReference type="Pfam" id="PF01850">
    <property type="entry name" value="PIN"/>
    <property type="match status" value="1"/>
</dbReference>
<name>A0A5J4KRM8_9ZZZZ</name>
<organism evidence="2">
    <name type="scientific">hot springs metagenome</name>
    <dbReference type="NCBI Taxonomy" id="433727"/>
    <lineage>
        <taxon>unclassified sequences</taxon>
        <taxon>metagenomes</taxon>
        <taxon>ecological metagenomes</taxon>
    </lineage>
</organism>
<evidence type="ECO:0000259" key="1">
    <source>
        <dbReference type="Pfam" id="PF01850"/>
    </source>
</evidence>
<dbReference type="InterPro" id="IPR029060">
    <property type="entry name" value="PIN-like_dom_sf"/>
</dbReference>
<gene>
    <name evidence="2" type="ORF">A45J_0073</name>
</gene>
<feature type="domain" description="PIN" evidence="1">
    <location>
        <begin position="5"/>
        <end position="128"/>
    </location>
</feature>
<dbReference type="Gene3D" id="3.40.50.1010">
    <property type="entry name" value="5'-nuclease"/>
    <property type="match status" value="1"/>
</dbReference>
<proteinExistence type="predicted"/>